<proteinExistence type="predicted"/>
<organism evidence="1">
    <name type="scientific">Picea sitchensis</name>
    <name type="common">Sitka spruce</name>
    <name type="synonym">Pinus sitchensis</name>
    <dbReference type="NCBI Taxonomy" id="3332"/>
    <lineage>
        <taxon>Eukaryota</taxon>
        <taxon>Viridiplantae</taxon>
        <taxon>Streptophyta</taxon>
        <taxon>Embryophyta</taxon>
        <taxon>Tracheophyta</taxon>
        <taxon>Spermatophyta</taxon>
        <taxon>Pinopsida</taxon>
        <taxon>Pinidae</taxon>
        <taxon>Conifers I</taxon>
        <taxon>Pinales</taxon>
        <taxon>Pinaceae</taxon>
        <taxon>Picea</taxon>
    </lineage>
</organism>
<name>A0A6B9XQB2_PICSI</name>
<reference evidence="1" key="1">
    <citation type="submission" date="2019-03" db="EMBL/GenBank/DDBJ databases">
        <title>Largest Complete Mitochondrial Genome of a Gymnosperm, Sitka Spruce (Picea sitchensis), Indicates Complex Physical Structure.</title>
        <authorList>
            <person name="Jackman S.D."/>
            <person name="Coombe L."/>
            <person name="Warren R."/>
            <person name="Kirk H."/>
            <person name="Trinh E."/>
            <person name="McLeod T."/>
            <person name="Pleasance S."/>
            <person name="Pandoh P."/>
            <person name="Zhao Y."/>
            <person name="Coope R."/>
            <person name="Bousquet J."/>
            <person name="Bohlmann J.C."/>
            <person name="Jones S.J.M."/>
            <person name="Birol I."/>
        </authorList>
    </citation>
    <scope>NUCLEOTIDE SEQUENCE</scope>
    <source>
        <strain evidence="1">Q903</strain>
    </source>
</reference>
<protein>
    <submittedName>
        <fullName evidence="1">Uncharacterized protein</fullName>
    </submittedName>
</protein>
<evidence type="ECO:0000313" key="1">
    <source>
        <dbReference type="EMBL" id="QHR89719.1"/>
    </source>
</evidence>
<sequence length="67" mass="7115">MLVGAIQVLMSGVDHSMSGFDVSTRSRYGSKCPCQVLDSIQVLMPGVDHSIQVSIQVGFDTSVDVDA</sequence>
<accession>A0A6B9XQB2</accession>
<keyword evidence="1" id="KW-0496">Mitochondrion</keyword>
<gene>
    <name evidence="1" type="primary">orf03764</name>
    <name evidence="1" type="ORF">Q903MT_gene3741</name>
</gene>
<geneLocation type="mitochondrion" evidence="1"/>
<dbReference type="EMBL" id="MK697699">
    <property type="protein sequence ID" value="QHR89719.1"/>
    <property type="molecule type" value="Genomic_DNA"/>
</dbReference>
<dbReference type="AlphaFoldDB" id="A0A6B9XQB2"/>